<organism evidence="2 3">
    <name type="scientific">Caballeronia sordidicola</name>
    <name type="common">Burkholderia sordidicola</name>
    <dbReference type="NCBI Taxonomy" id="196367"/>
    <lineage>
        <taxon>Bacteria</taxon>
        <taxon>Pseudomonadati</taxon>
        <taxon>Pseudomonadota</taxon>
        <taxon>Betaproteobacteria</taxon>
        <taxon>Burkholderiales</taxon>
        <taxon>Burkholderiaceae</taxon>
        <taxon>Caballeronia</taxon>
    </lineage>
</organism>
<evidence type="ECO:0000313" key="2">
    <source>
        <dbReference type="EMBL" id="OTP66681.1"/>
    </source>
</evidence>
<keyword evidence="1" id="KW-1133">Transmembrane helix</keyword>
<evidence type="ECO:0000256" key="1">
    <source>
        <dbReference type="SAM" id="Phobius"/>
    </source>
</evidence>
<proteinExistence type="predicted"/>
<gene>
    <name evidence="2" type="ORF">PAMC26510_33135</name>
</gene>
<reference evidence="2 3" key="1">
    <citation type="submission" date="2017-03" db="EMBL/GenBank/DDBJ databases">
        <title>Genome analysis of strain PAMC 26510.</title>
        <authorList>
            <person name="Oh H.-M."/>
            <person name="Yang J.-A."/>
        </authorList>
    </citation>
    <scope>NUCLEOTIDE SEQUENCE [LARGE SCALE GENOMIC DNA]</scope>
    <source>
        <strain evidence="2 3">PAMC 26510</strain>
    </source>
</reference>
<name>A0A242M6M9_CABSO</name>
<dbReference type="Proteomes" id="UP000194546">
    <property type="component" value="Unassembled WGS sequence"/>
</dbReference>
<keyword evidence="1" id="KW-0812">Transmembrane</keyword>
<dbReference type="EMBL" id="NBTY01000199">
    <property type="protein sequence ID" value="OTP66681.1"/>
    <property type="molecule type" value="Genomic_DNA"/>
</dbReference>
<keyword evidence="1" id="KW-0472">Membrane</keyword>
<dbReference type="AlphaFoldDB" id="A0A242M6M9"/>
<accession>A0A242M6M9</accession>
<comment type="caution">
    <text evidence="2">The sequence shown here is derived from an EMBL/GenBank/DDBJ whole genome shotgun (WGS) entry which is preliminary data.</text>
</comment>
<feature type="transmembrane region" description="Helical" evidence="1">
    <location>
        <begin position="6"/>
        <end position="27"/>
    </location>
</feature>
<protein>
    <submittedName>
        <fullName evidence="2">Uncharacterized protein</fullName>
    </submittedName>
</protein>
<sequence>MAPLKIVVEVVDFYGFVVWLHGAFAQVRARRSFDRFI</sequence>
<evidence type="ECO:0000313" key="3">
    <source>
        <dbReference type="Proteomes" id="UP000194546"/>
    </source>
</evidence>